<dbReference type="InterPro" id="IPR044068">
    <property type="entry name" value="CB"/>
</dbReference>
<gene>
    <name evidence="8" type="ORF">DNFV4_00308</name>
</gene>
<dbReference type="PROSITE" id="PS51898">
    <property type="entry name" value="TYR_RECOMBINASE"/>
    <property type="match status" value="1"/>
</dbReference>
<feature type="domain" description="Core-binding (CB)" evidence="7">
    <location>
        <begin position="68"/>
        <end position="149"/>
    </location>
</feature>
<keyword evidence="9" id="KW-1185">Reference proteome</keyword>
<dbReference type="KEGG" id="nti:DNFV4_00308"/>
<dbReference type="InterPro" id="IPR050090">
    <property type="entry name" value="Tyrosine_recombinase_XerCD"/>
</dbReference>
<evidence type="ECO:0000256" key="4">
    <source>
        <dbReference type="ARBA" id="ARBA00023172"/>
    </source>
</evidence>
<keyword evidence="3 5" id="KW-0238">DNA-binding</keyword>
<evidence type="ECO:0000256" key="1">
    <source>
        <dbReference type="ARBA" id="ARBA00008857"/>
    </source>
</evidence>
<dbReference type="InterPro" id="IPR004107">
    <property type="entry name" value="Integrase_SAM-like_N"/>
</dbReference>
<organism evidence="8 9">
    <name type="scientific">Nitrospira tepida</name>
    <dbReference type="NCBI Taxonomy" id="2973512"/>
    <lineage>
        <taxon>Bacteria</taxon>
        <taxon>Pseudomonadati</taxon>
        <taxon>Nitrospirota</taxon>
        <taxon>Nitrospiria</taxon>
        <taxon>Nitrospirales</taxon>
        <taxon>Nitrospiraceae</taxon>
        <taxon>Nitrospira</taxon>
    </lineage>
</organism>
<dbReference type="Pfam" id="PF00589">
    <property type="entry name" value="Phage_integrase"/>
    <property type="match status" value="1"/>
</dbReference>
<keyword evidence="2" id="KW-0229">DNA integration</keyword>
<dbReference type="Pfam" id="PF14659">
    <property type="entry name" value="Phage_int_SAM_3"/>
    <property type="match status" value="1"/>
</dbReference>
<dbReference type="Proteomes" id="UP001179121">
    <property type="component" value="Chromosome"/>
</dbReference>
<evidence type="ECO:0000256" key="2">
    <source>
        <dbReference type="ARBA" id="ARBA00022908"/>
    </source>
</evidence>
<reference evidence="8" key="1">
    <citation type="submission" date="2022-10" db="EMBL/GenBank/DDBJ databases">
        <authorList>
            <person name="Koch H."/>
        </authorList>
    </citation>
    <scope>NUCLEOTIDE SEQUENCE</scope>
    <source>
        <strain evidence="8">DNF</strain>
    </source>
</reference>
<sequence length="382" mass="42947">MRGHITQRHDGSYYLVLDLGRRIDPKTGLLKRKQKWVTFRGTKQAAENKLTELLQKVNTGQVIEPSKLTLGQWLDEWLQMAIKPPHKRQRTYETYSSVVTNHLKPKIGNIRLADLRASHLQQYYDHSPLKKATLQVHHAILYSALKAATKQDLVPRNVADLVIGKPRAKHDRKEVMEHCWDEQEAKRFLDVAKEAGTQAAAFYALALDSGARKAELCGLKWSDLDVQTGMLSIVRQLVKPGPEPIFGPPKNGQPRTIQLSPGTIALLRKHKVEQAKGRLELGTAYKDHGLMFAKAFGQPLQMNNLGQREYQMILKQAGVKKIKFHGLRHTCATLLFNQGTPLKVVSERLGHKDTSITLDVYAHVQPSMQEAAAAALETVLHG</sequence>
<dbReference type="SUPFAM" id="SSF56349">
    <property type="entry name" value="DNA breaking-rejoining enzymes"/>
    <property type="match status" value="1"/>
</dbReference>
<dbReference type="InterPro" id="IPR013762">
    <property type="entry name" value="Integrase-like_cat_sf"/>
</dbReference>
<comment type="similarity">
    <text evidence="1">Belongs to the 'phage' integrase family.</text>
</comment>
<dbReference type="GO" id="GO:0006310">
    <property type="term" value="P:DNA recombination"/>
    <property type="evidence" value="ECO:0007669"/>
    <property type="project" value="UniProtKB-KW"/>
</dbReference>
<dbReference type="CDD" id="cd01189">
    <property type="entry name" value="INT_ICEBs1_C_like"/>
    <property type="match status" value="1"/>
</dbReference>
<dbReference type="GO" id="GO:0003677">
    <property type="term" value="F:DNA binding"/>
    <property type="evidence" value="ECO:0007669"/>
    <property type="project" value="UniProtKB-UniRule"/>
</dbReference>
<dbReference type="RefSeq" id="WP_289266908.1">
    <property type="nucleotide sequence ID" value="NZ_OX365700.1"/>
</dbReference>
<proteinExistence type="inferred from homology"/>
<evidence type="ECO:0000259" key="6">
    <source>
        <dbReference type="PROSITE" id="PS51898"/>
    </source>
</evidence>
<dbReference type="PANTHER" id="PTHR30349">
    <property type="entry name" value="PHAGE INTEGRASE-RELATED"/>
    <property type="match status" value="1"/>
</dbReference>
<evidence type="ECO:0000313" key="9">
    <source>
        <dbReference type="Proteomes" id="UP001179121"/>
    </source>
</evidence>
<accession>A0AA86T8N8</accession>
<name>A0AA86T8N8_9BACT</name>
<dbReference type="PROSITE" id="PS51900">
    <property type="entry name" value="CB"/>
    <property type="match status" value="1"/>
</dbReference>
<feature type="domain" description="Tyr recombinase" evidence="6">
    <location>
        <begin position="175"/>
        <end position="374"/>
    </location>
</feature>
<evidence type="ECO:0000259" key="7">
    <source>
        <dbReference type="PROSITE" id="PS51900"/>
    </source>
</evidence>
<evidence type="ECO:0000256" key="3">
    <source>
        <dbReference type="ARBA" id="ARBA00023125"/>
    </source>
</evidence>
<evidence type="ECO:0000313" key="8">
    <source>
        <dbReference type="EMBL" id="CAI4029888.1"/>
    </source>
</evidence>
<keyword evidence="4" id="KW-0233">DNA recombination</keyword>
<protein>
    <submittedName>
        <fullName evidence="8">Phage integrase family site-specific recombinase</fullName>
    </submittedName>
</protein>
<dbReference type="Gene3D" id="1.10.443.10">
    <property type="entry name" value="Intergrase catalytic core"/>
    <property type="match status" value="1"/>
</dbReference>
<dbReference type="PANTHER" id="PTHR30349:SF41">
    <property type="entry name" value="INTEGRASE_RECOMBINASE PROTEIN MJ0367-RELATED"/>
    <property type="match status" value="1"/>
</dbReference>
<dbReference type="Gene3D" id="1.10.150.130">
    <property type="match status" value="1"/>
</dbReference>
<dbReference type="InterPro" id="IPR002104">
    <property type="entry name" value="Integrase_catalytic"/>
</dbReference>
<evidence type="ECO:0000256" key="5">
    <source>
        <dbReference type="PROSITE-ProRule" id="PRU01248"/>
    </source>
</evidence>
<dbReference type="InterPro" id="IPR011010">
    <property type="entry name" value="DNA_brk_join_enz"/>
</dbReference>
<dbReference type="EMBL" id="OX365700">
    <property type="protein sequence ID" value="CAI4029888.1"/>
    <property type="molecule type" value="Genomic_DNA"/>
</dbReference>
<dbReference type="AlphaFoldDB" id="A0AA86T8N8"/>
<dbReference type="InterPro" id="IPR010998">
    <property type="entry name" value="Integrase_recombinase_N"/>
</dbReference>
<dbReference type="GO" id="GO:0015074">
    <property type="term" value="P:DNA integration"/>
    <property type="evidence" value="ECO:0007669"/>
    <property type="project" value="UniProtKB-KW"/>
</dbReference>